<protein>
    <recommendedName>
        <fullName evidence="1">Fibronectin type-III domain-containing protein</fullName>
    </recommendedName>
</protein>
<dbReference type="PROSITE" id="PS50853">
    <property type="entry name" value="FN3"/>
    <property type="match status" value="3"/>
</dbReference>
<dbReference type="EMBL" id="PEVY01000045">
    <property type="protein sequence ID" value="PIU75193.1"/>
    <property type="molecule type" value="Genomic_DNA"/>
</dbReference>
<feature type="domain" description="Fibronectin type-III" evidence="1">
    <location>
        <begin position="619"/>
        <end position="716"/>
    </location>
</feature>
<name>A0A2M7AXB3_9BACT</name>
<feature type="domain" description="Fibronectin type-III" evidence="1">
    <location>
        <begin position="423"/>
        <end position="514"/>
    </location>
</feature>
<dbReference type="SMART" id="SM00060">
    <property type="entry name" value="FN3"/>
    <property type="match status" value="4"/>
</dbReference>
<dbReference type="PANTHER" id="PTHR24099">
    <property type="entry name" value="E3 UBIQUITIN-PROTEIN LIGASE TRIM36-RELATED"/>
    <property type="match status" value="1"/>
</dbReference>
<dbReference type="CDD" id="cd00063">
    <property type="entry name" value="FN3"/>
    <property type="match status" value="2"/>
</dbReference>
<dbReference type="InterPro" id="IPR050617">
    <property type="entry name" value="E3_ligase_FN3/SPRY"/>
</dbReference>
<evidence type="ECO:0000259" key="1">
    <source>
        <dbReference type="PROSITE" id="PS50853"/>
    </source>
</evidence>
<evidence type="ECO:0000313" key="2">
    <source>
        <dbReference type="EMBL" id="PIU75193.1"/>
    </source>
</evidence>
<accession>A0A2M7AXB3</accession>
<evidence type="ECO:0000313" key="3">
    <source>
        <dbReference type="Proteomes" id="UP000228775"/>
    </source>
</evidence>
<dbReference type="InterPro" id="IPR036116">
    <property type="entry name" value="FN3_sf"/>
</dbReference>
<organism evidence="2 3">
    <name type="scientific">Candidatus Portnoybacteria bacterium CG06_land_8_20_14_3_00_39_12</name>
    <dbReference type="NCBI Taxonomy" id="1974809"/>
    <lineage>
        <taxon>Bacteria</taxon>
        <taxon>Candidatus Portnoyibacteriota</taxon>
    </lineage>
</organism>
<comment type="caution">
    <text evidence="2">The sequence shown here is derived from an EMBL/GenBank/DDBJ whole genome shotgun (WGS) entry which is preliminary data.</text>
</comment>
<dbReference type="Proteomes" id="UP000228775">
    <property type="component" value="Unassembled WGS sequence"/>
</dbReference>
<gene>
    <name evidence="2" type="ORF">COS76_02130</name>
</gene>
<sequence length="817" mass="89558">MIKITKTIKYTLIAFIITGLLGFVFQINPAQAATPNYLDGTLLKGIGDNRVWVVINHQKVKVRSEAVFNACGFSKNKIVETNYTWNIPLATLLKTAGNPDIYVLDLVKAFKRKLRSQTIFDSYNLDPNKIATICPAIMDSYAWAPLMKTKYSNDVYRTSPDYIKHHYANMASFSADGMATKDIIEVGQIEIDSYYTGSEINYSTANPTPPTNYSVALTATPVLYDPGSSVEANVSFPINWSSVANATSYTIERSSNPNFSTDFVSWQTTTTTWTNTLNPSITTAYYYRVKATNSQGSSSYSNMTDILAIASPSVCVLLTAPTLNTPQGSVASGTNFYLSWSSQTTATNYYLQRDTADSFNNPVEIYSGPSYADILQNIAPNINTTYYYRVRAGNTCGNSPWSNYISVAVTVGSNGNCILPIAPTLSVSKDPVDGNTNFTVSWTTGNSDIIKYALERDTNNTFNNASSFNITNNTQYTQNLAPSIDTHYYYRVRGQNSCGYGAWSTTQSVKVYKVGVAPTSAPVLTGPSSVATNQYFNVSWTSVSGATGYTIEIDKNKSDFNPPYGGHTLLSSILTLQEYYSFADTWYYRVRADNDFGRGPWSATLSVRLATDGGSSCDLPTAVTINTSASTVNANDSFNLSWTAGSPSITTYFMGSDTSSSFPNNFAISQGLNTQATITNNLGLLSDTTYYYRIKTQNSCGYGPWSNTVSVILKAESANGAPTIAPILSGPSPAKINVSFNIDWTSISNATTYRLEMDKTFSAFNPAFFSYQFPSYILGGYNDYATTTEIRYYRVRAENSYGSGPWSNILQIVLTQN</sequence>
<proteinExistence type="predicted"/>
<dbReference type="Gene3D" id="2.60.40.10">
    <property type="entry name" value="Immunoglobulins"/>
    <property type="match status" value="5"/>
</dbReference>
<feature type="domain" description="Fibronectin type-III" evidence="1">
    <location>
        <begin position="322"/>
        <end position="413"/>
    </location>
</feature>
<reference evidence="3" key="1">
    <citation type="submission" date="2017-09" db="EMBL/GenBank/DDBJ databases">
        <title>Depth-based differentiation of microbial function through sediment-hosted aquifers and enrichment of novel symbionts in the deep terrestrial subsurface.</title>
        <authorList>
            <person name="Probst A.J."/>
            <person name="Ladd B."/>
            <person name="Jarett J.K."/>
            <person name="Geller-Mcgrath D.E."/>
            <person name="Sieber C.M.K."/>
            <person name="Emerson J.B."/>
            <person name="Anantharaman K."/>
            <person name="Thomas B.C."/>
            <person name="Malmstrom R."/>
            <person name="Stieglmeier M."/>
            <person name="Klingl A."/>
            <person name="Woyke T."/>
            <person name="Ryan C.M."/>
            <person name="Banfield J.F."/>
        </authorList>
    </citation>
    <scope>NUCLEOTIDE SEQUENCE [LARGE SCALE GENOMIC DNA]</scope>
</reference>
<dbReference type="AlphaFoldDB" id="A0A2M7AXB3"/>
<dbReference type="PANTHER" id="PTHR24099:SF11">
    <property type="entry name" value="FIBRONECTIN TYPE III DOMAIN-CONTAINING 3BA-RELATED"/>
    <property type="match status" value="1"/>
</dbReference>
<dbReference type="InterPro" id="IPR013783">
    <property type="entry name" value="Ig-like_fold"/>
</dbReference>
<dbReference type="SUPFAM" id="SSF49265">
    <property type="entry name" value="Fibronectin type III"/>
    <property type="match status" value="3"/>
</dbReference>
<dbReference type="InterPro" id="IPR003961">
    <property type="entry name" value="FN3_dom"/>
</dbReference>